<evidence type="ECO:0000256" key="1">
    <source>
        <dbReference type="SAM" id="Phobius"/>
    </source>
</evidence>
<protein>
    <submittedName>
        <fullName evidence="2">Uncharacterized protein</fullName>
    </submittedName>
</protein>
<organism evidence="2 3">
    <name type="scientific">Massilia frigida</name>
    <dbReference type="NCBI Taxonomy" id="2609281"/>
    <lineage>
        <taxon>Bacteria</taxon>
        <taxon>Pseudomonadati</taxon>
        <taxon>Pseudomonadota</taxon>
        <taxon>Betaproteobacteria</taxon>
        <taxon>Burkholderiales</taxon>
        <taxon>Oxalobacteraceae</taxon>
        <taxon>Telluria group</taxon>
        <taxon>Massilia</taxon>
    </lineage>
</organism>
<keyword evidence="1" id="KW-0812">Transmembrane</keyword>
<dbReference type="Proteomes" id="UP000621455">
    <property type="component" value="Unassembled WGS sequence"/>
</dbReference>
<keyword evidence="1" id="KW-1133">Transmembrane helix</keyword>
<gene>
    <name evidence="2" type="ORF">F2P44_18620</name>
</gene>
<proteinExistence type="predicted"/>
<keyword evidence="3" id="KW-1185">Reference proteome</keyword>
<name>A0ABX0NES7_9BURK</name>
<keyword evidence="1" id="KW-0472">Membrane</keyword>
<feature type="transmembrane region" description="Helical" evidence="1">
    <location>
        <begin position="12"/>
        <end position="31"/>
    </location>
</feature>
<reference evidence="2 3" key="1">
    <citation type="submission" date="2019-10" db="EMBL/GenBank/DDBJ databases">
        <title>Taxonomy of Antarctic Massilia spp.: description of Massilia rubra sp. nov., Massilia aquatica sp. nov., Massilia mucilaginosa sp. nov., Massilia frigida sp. nov. isolated from streams, lakes and regoliths.</title>
        <authorList>
            <person name="Holochova P."/>
            <person name="Sedlacek I."/>
            <person name="Kralova S."/>
            <person name="Maslanova I."/>
            <person name="Busse H.-J."/>
            <person name="Stankova E."/>
            <person name="Vrbovska V."/>
            <person name="Kovarovic V."/>
            <person name="Bartak M."/>
            <person name="Svec P."/>
            <person name="Pantucek R."/>
        </authorList>
    </citation>
    <scope>NUCLEOTIDE SEQUENCE [LARGE SCALE GENOMIC DNA]</scope>
    <source>
        <strain evidence="2 3">CCM 8695</strain>
    </source>
</reference>
<evidence type="ECO:0000313" key="3">
    <source>
        <dbReference type="Proteomes" id="UP000621455"/>
    </source>
</evidence>
<comment type="caution">
    <text evidence="2">The sequence shown here is derived from an EMBL/GenBank/DDBJ whole genome shotgun (WGS) entry which is preliminary data.</text>
</comment>
<accession>A0ABX0NES7</accession>
<dbReference type="RefSeq" id="WP_167088595.1">
    <property type="nucleotide sequence ID" value="NZ_WHJG01000019.1"/>
</dbReference>
<dbReference type="EMBL" id="WHJG01000019">
    <property type="protein sequence ID" value="NHZ81274.1"/>
    <property type="molecule type" value="Genomic_DNA"/>
</dbReference>
<sequence length="230" mass="24614">MSTDVLLPRPRARWITIGLVVGLHAALLLAWRHTREKAPPREDENGPRIQWIDAIAAPPVQQAPPTRATPAPATNPVRVARQRPTTPAPAIPVAAAPPAAEAEAPSMTVVPPAPFAEPAPAATASGADAIRKRALADLGKIDKDLRKQSLNKFSVPDDSPQKRLIAGIQSARRGPTLFEQADVEEITTGNADGGGRKYKIRTALGTYCVTYPSVNDIHGSREKKYTLCPN</sequence>
<evidence type="ECO:0000313" key="2">
    <source>
        <dbReference type="EMBL" id="NHZ81274.1"/>
    </source>
</evidence>